<name>W7ASK9_9LIST</name>
<evidence type="ECO:0000313" key="3">
    <source>
        <dbReference type="Proteomes" id="UP000019246"/>
    </source>
</evidence>
<accession>W7ASK9</accession>
<reference evidence="2 3" key="1">
    <citation type="journal article" date="2014" name="Int. J. Syst. Evol. Microbiol.">
        <title>Listeria floridensis sp. nov., Listeria aquatica sp. nov., Listeria cornellensis sp. nov., Listeria riparia sp. nov. and Listeria grandensis sp. nov., from agricultural and natural environments.</title>
        <authorList>
            <person name="den Bakker H.C."/>
            <person name="Warchocki S."/>
            <person name="Wright E.M."/>
            <person name="Allred A.F."/>
            <person name="Ahlstrom C."/>
            <person name="Manuel C.S."/>
            <person name="Stasiewicz M.J."/>
            <person name="Burrell A."/>
            <person name="Roof S."/>
            <person name="Strawn L."/>
            <person name="Fortes E.D."/>
            <person name="Nightingale K.K."/>
            <person name="Kephart D."/>
            <person name="Wiedmann M."/>
        </authorList>
    </citation>
    <scope>NUCLEOTIDE SEQUENCE [LARGE SCALE GENOMIC DNA]</scope>
    <source>
        <strain evidence="2 3">FSL S10-1188</strain>
    </source>
</reference>
<feature type="region of interest" description="Disordered" evidence="1">
    <location>
        <begin position="143"/>
        <end position="172"/>
    </location>
</feature>
<dbReference type="Proteomes" id="UP000019246">
    <property type="component" value="Unassembled WGS sequence"/>
</dbReference>
<sequence>MKDDLLDEFEVVDAKVYQLGSVKGKEETKDDTTNQETEKEDQTQASTGQETTVKEEKEGTEITDQGELTIDDAKSQVDWITTKTEDKVGQKLRLVIQAKVRDGANLSKYEKDGKYVLDNTGDLLLDEEDPIHSNKVDIIIEKEKTPDPVKNPVSVKEIPKTGSEKKLVGKTI</sequence>
<dbReference type="EMBL" id="AOCG01000022">
    <property type="protein sequence ID" value="EUJ16602.1"/>
    <property type="molecule type" value="Genomic_DNA"/>
</dbReference>
<gene>
    <name evidence="2" type="ORF">MAQA_15736</name>
</gene>
<dbReference type="OrthoDB" id="2203145at2"/>
<dbReference type="AlphaFoldDB" id="W7ASK9"/>
<keyword evidence="3" id="KW-1185">Reference proteome</keyword>
<protein>
    <submittedName>
        <fullName evidence="2">Uncharacterized protein</fullName>
    </submittedName>
</protein>
<evidence type="ECO:0000256" key="1">
    <source>
        <dbReference type="SAM" id="MobiDB-lite"/>
    </source>
</evidence>
<evidence type="ECO:0000313" key="2">
    <source>
        <dbReference type="EMBL" id="EUJ16602.1"/>
    </source>
</evidence>
<dbReference type="RefSeq" id="WP_052008625.1">
    <property type="nucleotide sequence ID" value="NZ_AOCG01000022.1"/>
</dbReference>
<feature type="compositionally biased region" description="Basic and acidic residues" evidence="1">
    <location>
        <begin position="157"/>
        <end position="172"/>
    </location>
</feature>
<feature type="region of interest" description="Disordered" evidence="1">
    <location>
        <begin position="20"/>
        <end position="67"/>
    </location>
</feature>
<proteinExistence type="predicted"/>
<dbReference type="PATRIC" id="fig|1265818.5.peg.3178"/>
<comment type="caution">
    <text evidence="2">The sequence shown here is derived from an EMBL/GenBank/DDBJ whole genome shotgun (WGS) entry which is preliminary data.</text>
</comment>
<organism evidence="2 3">
    <name type="scientific">Listeria aquatica FSL S10-1188</name>
    <dbReference type="NCBI Taxonomy" id="1265818"/>
    <lineage>
        <taxon>Bacteria</taxon>
        <taxon>Bacillati</taxon>
        <taxon>Bacillota</taxon>
        <taxon>Bacilli</taxon>
        <taxon>Bacillales</taxon>
        <taxon>Listeriaceae</taxon>
        <taxon>Listeria</taxon>
    </lineage>
</organism>
<dbReference type="STRING" id="1265818.MAQA_15736"/>
<feature type="compositionally biased region" description="Basic and acidic residues" evidence="1">
    <location>
        <begin position="23"/>
        <end position="42"/>
    </location>
</feature>